<protein>
    <recommendedName>
        <fullName evidence="15">G domain-containing protein</fullName>
    </recommendedName>
</protein>
<dbReference type="GO" id="GO:0015031">
    <property type="term" value="P:protein transport"/>
    <property type="evidence" value="ECO:0007669"/>
    <property type="project" value="UniProtKB-KW"/>
</dbReference>
<feature type="domain" description="G" evidence="15">
    <location>
        <begin position="33"/>
        <end position="146"/>
    </location>
</feature>
<evidence type="ECO:0000256" key="5">
    <source>
        <dbReference type="ARBA" id="ARBA00022640"/>
    </source>
</evidence>
<proteinExistence type="predicted"/>
<keyword evidence="9" id="KW-1002">Plastid outer membrane</keyword>
<evidence type="ECO:0000256" key="11">
    <source>
        <dbReference type="ARBA" id="ARBA00022927"/>
    </source>
</evidence>
<keyword evidence="6" id="KW-0812">Transmembrane</keyword>
<comment type="subcellular location">
    <subcellularLocation>
        <location evidence="2">Membrane</location>
        <topology evidence="2">Single-pass membrane protein</topology>
    </subcellularLocation>
    <subcellularLocation>
        <location evidence="14">Plastid</location>
        <location evidence="14">Chloroplast outer membrane</location>
    </subcellularLocation>
</comment>
<dbReference type="GO" id="GO:0046872">
    <property type="term" value="F:metal ion binding"/>
    <property type="evidence" value="ECO:0007669"/>
    <property type="project" value="UniProtKB-KW"/>
</dbReference>
<evidence type="ECO:0000256" key="8">
    <source>
        <dbReference type="ARBA" id="ARBA00022801"/>
    </source>
</evidence>
<evidence type="ECO:0000256" key="6">
    <source>
        <dbReference type="ARBA" id="ARBA00022692"/>
    </source>
</evidence>
<keyword evidence="13" id="KW-0472">Membrane</keyword>
<dbReference type="InterPro" id="IPR045058">
    <property type="entry name" value="GIMA/IAN/Toc"/>
</dbReference>
<dbReference type="InParanoid" id="A0A1X7SYC8"/>
<keyword evidence="3" id="KW-0813">Transport</keyword>
<evidence type="ECO:0000256" key="1">
    <source>
        <dbReference type="ARBA" id="ARBA00001946"/>
    </source>
</evidence>
<dbReference type="SUPFAM" id="SSF52540">
    <property type="entry name" value="P-loop containing nucleoside triphosphate hydrolases"/>
    <property type="match status" value="1"/>
</dbReference>
<dbReference type="AlphaFoldDB" id="A0A1X7SYC8"/>
<organism evidence="16">
    <name type="scientific">Amphimedon queenslandica</name>
    <name type="common">Sponge</name>
    <dbReference type="NCBI Taxonomy" id="400682"/>
    <lineage>
        <taxon>Eukaryota</taxon>
        <taxon>Metazoa</taxon>
        <taxon>Porifera</taxon>
        <taxon>Demospongiae</taxon>
        <taxon>Heteroscleromorpha</taxon>
        <taxon>Haplosclerida</taxon>
        <taxon>Niphatidae</taxon>
        <taxon>Amphimedon</taxon>
    </lineage>
</organism>
<dbReference type="GO" id="GO:0005525">
    <property type="term" value="F:GTP binding"/>
    <property type="evidence" value="ECO:0007669"/>
    <property type="project" value="InterPro"/>
</dbReference>
<dbReference type="GO" id="GO:0016020">
    <property type="term" value="C:membrane"/>
    <property type="evidence" value="ECO:0007669"/>
    <property type="project" value="UniProtKB-SubCell"/>
</dbReference>
<evidence type="ECO:0000256" key="12">
    <source>
        <dbReference type="ARBA" id="ARBA00022989"/>
    </source>
</evidence>
<evidence type="ECO:0000256" key="4">
    <source>
        <dbReference type="ARBA" id="ARBA00022528"/>
    </source>
</evidence>
<keyword evidence="4" id="KW-0150">Chloroplast</keyword>
<dbReference type="PANTHER" id="PTHR10903:SF135">
    <property type="entry name" value="TRANSLOCASE OF CHLOROPLAST 120, CHLOROPLASTIC-RELATED"/>
    <property type="match status" value="1"/>
</dbReference>
<evidence type="ECO:0000256" key="10">
    <source>
        <dbReference type="ARBA" id="ARBA00022842"/>
    </source>
</evidence>
<keyword evidence="8" id="KW-0378">Hydrolase</keyword>
<dbReference type="InterPro" id="IPR006073">
    <property type="entry name" value="GTP-bd"/>
</dbReference>
<dbReference type="OrthoDB" id="25620at2759"/>
<comment type="cofactor">
    <cofactor evidence="1">
        <name>Mg(2+)</name>
        <dbReference type="ChEBI" id="CHEBI:18420"/>
    </cofactor>
</comment>
<dbReference type="EnsemblMetazoa" id="Aqu2.1.07141_001">
    <property type="protein sequence ID" value="Aqu2.1.07141_001"/>
    <property type="gene ID" value="Aqu2.1.07141"/>
</dbReference>
<evidence type="ECO:0000313" key="16">
    <source>
        <dbReference type="EnsemblMetazoa" id="Aqu2.1.07141_001"/>
    </source>
</evidence>
<dbReference type="Pfam" id="PF01926">
    <property type="entry name" value="MMR_HSR1"/>
    <property type="match status" value="1"/>
</dbReference>
<evidence type="ECO:0000259" key="15">
    <source>
        <dbReference type="Pfam" id="PF01926"/>
    </source>
</evidence>
<keyword evidence="5" id="KW-0934">Plastid</keyword>
<evidence type="ECO:0000256" key="7">
    <source>
        <dbReference type="ARBA" id="ARBA00022723"/>
    </source>
</evidence>
<keyword evidence="12" id="KW-1133">Transmembrane helix</keyword>
<dbReference type="InterPro" id="IPR027417">
    <property type="entry name" value="P-loop_NTPase"/>
</dbReference>
<accession>A0A1X7SYC8</accession>
<keyword evidence="11" id="KW-0653">Protein transport</keyword>
<dbReference type="GO" id="GO:0016787">
    <property type="term" value="F:hydrolase activity"/>
    <property type="evidence" value="ECO:0007669"/>
    <property type="project" value="UniProtKB-KW"/>
</dbReference>
<evidence type="ECO:0000256" key="14">
    <source>
        <dbReference type="ARBA" id="ARBA00024013"/>
    </source>
</evidence>
<dbReference type="Gene3D" id="3.40.50.300">
    <property type="entry name" value="P-loop containing nucleotide triphosphate hydrolases"/>
    <property type="match status" value="1"/>
</dbReference>
<keyword evidence="10" id="KW-0460">Magnesium</keyword>
<evidence type="ECO:0000256" key="13">
    <source>
        <dbReference type="ARBA" id="ARBA00023136"/>
    </source>
</evidence>
<name>A0A1X7SYC8_AMPQE</name>
<keyword evidence="7" id="KW-0479">Metal-binding</keyword>
<dbReference type="PANTHER" id="PTHR10903">
    <property type="entry name" value="GTPASE, IMAP FAMILY MEMBER-RELATED"/>
    <property type="match status" value="1"/>
</dbReference>
<sequence>MATPLDDSVQFEEDVYLEEKLRTLRNKDEPVNILVIGPSGVGKSELINAMFGRDVAKVGHGAGSFTSGLAAYEGEYKGVKIRVYDTIGFGDTGGENDYGILFDIARREKFGLILICAKLGARADRAMFLELASVLHKEMWKRTVVVLTFANQFITLESVDDEDLQ</sequence>
<evidence type="ECO:0000256" key="2">
    <source>
        <dbReference type="ARBA" id="ARBA00004167"/>
    </source>
</evidence>
<reference evidence="16" key="1">
    <citation type="submission" date="2017-05" db="UniProtKB">
        <authorList>
            <consortium name="EnsemblMetazoa"/>
        </authorList>
    </citation>
    <scope>IDENTIFICATION</scope>
</reference>
<evidence type="ECO:0000256" key="9">
    <source>
        <dbReference type="ARBA" id="ARBA00022805"/>
    </source>
</evidence>
<evidence type="ECO:0000256" key="3">
    <source>
        <dbReference type="ARBA" id="ARBA00022448"/>
    </source>
</evidence>